<keyword evidence="11 12" id="KW-0407">Ion channel</keyword>
<keyword evidence="9 12" id="KW-0406">Ion transport</keyword>
<evidence type="ECO:0000256" key="7">
    <source>
        <dbReference type="ARBA" id="ARBA00022958"/>
    </source>
</evidence>
<dbReference type="InterPro" id="IPR003280">
    <property type="entry name" value="2pore_dom_K_chnl"/>
</dbReference>
<comment type="subcellular location">
    <subcellularLocation>
        <location evidence="1">Membrane</location>
        <topology evidence="1">Multi-pass membrane protein</topology>
    </subcellularLocation>
</comment>
<dbReference type="SUPFAM" id="SSF81324">
    <property type="entry name" value="Voltage-gated potassium channels"/>
    <property type="match status" value="2"/>
</dbReference>
<evidence type="ECO:0000256" key="3">
    <source>
        <dbReference type="ARBA" id="ARBA00022448"/>
    </source>
</evidence>
<proteinExistence type="inferred from homology"/>
<evidence type="ECO:0000256" key="11">
    <source>
        <dbReference type="ARBA" id="ARBA00023303"/>
    </source>
</evidence>
<protein>
    <recommendedName>
        <fullName evidence="14">Potassium channel domain-containing protein</fullName>
    </recommendedName>
</protein>
<evidence type="ECO:0000256" key="8">
    <source>
        <dbReference type="ARBA" id="ARBA00022989"/>
    </source>
</evidence>
<dbReference type="Gene3D" id="1.10.287.70">
    <property type="match status" value="1"/>
</dbReference>
<dbReference type="GO" id="GO:0005886">
    <property type="term" value="C:plasma membrane"/>
    <property type="evidence" value="ECO:0007669"/>
    <property type="project" value="TreeGrafter"/>
</dbReference>
<feature type="domain" description="Potassium channel" evidence="14">
    <location>
        <begin position="182"/>
        <end position="258"/>
    </location>
</feature>
<evidence type="ECO:0000256" key="12">
    <source>
        <dbReference type="RuleBase" id="RU003857"/>
    </source>
</evidence>
<dbReference type="PANTHER" id="PTHR11003">
    <property type="entry name" value="POTASSIUM CHANNEL, SUBFAMILY K"/>
    <property type="match status" value="1"/>
</dbReference>
<dbReference type="PRINTS" id="PR01095">
    <property type="entry name" value="TASKCHANNEL"/>
</dbReference>
<keyword evidence="5 12" id="KW-0812">Transmembrane</keyword>
<dbReference type="GO" id="GO:0015271">
    <property type="term" value="F:outward rectifier potassium channel activity"/>
    <property type="evidence" value="ECO:0007669"/>
    <property type="project" value="TreeGrafter"/>
</dbReference>
<sequence length="645" mass="74906">MILNRRQWVAFLFVFVVYILLGALVFYSIESKEETKRQRQENKQKQEIDDLIMKDYPDNKQNVLFSKISRYCNKPLGSVVPEVQTQLTWSFYHSIFFVLTIVSTIGYGNLSPTTPFTRTFMIIYGFIGIPINGIVIITLGEYFGTTFRKIYRRWRNKNEVRVYTTLGLIVRFIGYAIPGFALLIFIPSVIIVVYEGWTFDKAIEFAFGTLTTIGTGQFIPGTIQKENDFVYILYKAFLLIWIIIGLGYLAMFFNFITQGFQSKKMFALEHKLTKNIKKTNKKIRKELRYLLNDYIFTQTYAKPIYRERRINTLNKHHKTQSCPDLRNISDVKVFTKKRAISALPPLTLKSDKMKSDTDLENIDKIKTFERNLNNQHNDLLIKVVNALANYNDLTEYSATTTSGEINEGFEPDEFDSNWMFEKNPMNLIDVNVKKPIEAVNTAAFPLHKSNSLYQQECIEYEKYGKTRSRTLPLIQQPESLFTKFKRSIRKSITGDKPNIENQTLRQHKDPIKQKPIEHEDLNVNNDESLSDFLRALSIINFNEISKQQKAESNCSTNTKVRRLPIIPSSRRFSLNSTSSNEVKRRHSENCSSTANCINDNSVSHASSLHEFFFPRRRRLSLFGAMQKLKRSTSKHKNSVVIDIDS</sequence>
<evidence type="ECO:0000259" key="14">
    <source>
        <dbReference type="Pfam" id="PF07885"/>
    </source>
</evidence>
<keyword evidence="10 13" id="KW-0472">Membrane</keyword>
<comment type="similarity">
    <text evidence="2 12">Belongs to the two pore domain potassium channel (TC 1.A.1.8) family.</text>
</comment>
<keyword evidence="8 13" id="KW-1133">Transmembrane helix</keyword>
<organism evidence="15 16">
    <name type="scientific">Aquatica leii</name>
    <dbReference type="NCBI Taxonomy" id="1421715"/>
    <lineage>
        <taxon>Eukaryota</taxon>
        <taxon>Metazoa</taxon>
        <taxon>Ecdysozoa</taxon>
        <taxon>Arthropoda</taxon>
        <taxon>Hexapoda</taxon>
        <taxon>Insecta</taxon>
        <taxon>Pterygota</taxon>
        <taxon>Neoptera</taxon>
        <taxon>Endopterygota</taxon>
        <taxon>Coleoptera</taxon>
        <taxon>Polyphaga</taxon>
        <taxon>Elateriformia</taxon>
        <taxon>Elateroidea</taxon>
        <taxon>Lampyridae</taxon>
        <taxon>Luciolinae</taxon>
        <taxon>Aquatica</taxon>
    </lineage>
</organism>
<keyword evidence="6" id="KW-0631">Potassium channel</keyword>
<dbReference type="PRINTS" id="PR01333">
    <property type="entry name" value="2POREKCHANEL"/>
</dbReference>
<dbReference type="GO" id="GO:0022841">
    <property type="term" value="F:potassium ion leak channel activity"/>
    <property type="evidence" value="ECO:0007669"/>
    <property type="project" value="TreeGrafter"/>
</dbReference>
<keyword evidence="7" id="KW-0630">Potassium</keyword>
<feature type="transmembrane region" description="Helical" evidence="13">
    <location>
        <begin position="91"/>
        <end position="110"/>
    </location>
</feature>
<name>A0AAN7SKR7_9COLE</name>
<feature type="domain" description="Potassium channel" evidence="14">
    <location>
        <begin position="87"/>
        <end position="143"/>
    </location>
</feature>
<keyword evidence="3 12" id="KW-0813">Transport</keyword>
<dbReference type="Pfam" id="PF07885">
    <property type="entry name" value="Ion_trans_2"/>
    <property type="match status" value="2"/>
</dbReference>
<accession>A0AAN7SKR7</accession>
<evidence type="ECO:0000256" key="5">
    <source>
        <dbReference type="ARBA" id="ARBA00022692"/>
    </source>
</evidence>
<dbReference type="EMBL" id="JARPUR010000001">
    <property type="protein sequence ID" value="KAK4887162.1"/>
    <property type="molecule type" value="Genomic_DNA"/>
</dbReference>
<reference evidence="16" key="1">
    <citation type="submission" date="2023-01" db="EMBL/GenBank/DDBJ databases">
        <title>Key to firefly adult light organ development and bioluminescence: homeobox transcription factors regulate luciferase expression and transportation to peroxisome.</title>
        <authorList>
            <person name="Fu X."/>
        </authorList>
    </citation>
    <scope>NUCLEOTIDE SEQUENCE [LARGE SCALE GENOMIC DNA]</scope>
</reference>
<evidence type="ECO:0000256" key="6">
    <source>
        <dbReference type="ARBA" id="ARBA00022826"/>
    </source>
</evidence>
<dbReference type="InterPro" id="IPR013099">
    <property type="entry name" value="K_chnl_dom"/>
</dbReference>
<evidence type="ECO:0000313" key="16">
    <source>
        <dbReference type="Proteomes" id="UP001353858"/>
    </source>
</evidence>
<gene>
    <name evidence="15" type="ORF">RN001_003433</name>
</gene>
<feature type="transmembrane region" description="Helical" evidence="13">
    <location>
        <begin position="122"/>
        <end position="144"/>
    </location>
</feature>
<keyword evidence="16" id="KW-1185">Reference proteome</keyword>
<feature type="transmembrane region" description="Helical" evidence="13">
    <location>
        <begin position="232"/>
        <end position="256"/>
    </location>
</feature>
<evidence type="ECO:0000256" key="10">
    <source>
        <dbReference type="ARBA" id="ARBA00023136"/>
    </source>
</evidence>
<dbReference type="AlphaFoldDB" id="A0AAN7SKR7"/>
<evidence type="ECO:0000256" key="2">
    <source>
        <dbReference type="ARBA" id="ARBA00006666"/>
    </source>
</evidence>
<dbReference type="GO" id="GO:0030322">
    <property type="term" value="P:stabilization of membrane potential"/>
    <property type="evidence" value="ECO:0007669"/>
    <property type="project" value="TreeGrafter"/>
</dbReference>
<feature type="transmembrane region" description="Helical" evidence="13">
    <location>
        <begin position="6"/>
        <end position="29"/>
    </location>
</feature>
<feature type="transmembrane region" description="Helical" evidence="13">
    <location>
        <begin position="165"/>
        <end position="194"/>
    </location>
</feature>
<dbReference type="InterPro" id="IPR003092">
    <property type="entry name" value="2pore_dom_K_chnl_TASK"/>
</dbReference>
<evidence type="ECO:0000256" key="4">
    <source>
        <dbReference type="ARBA" id="ARBA00022538"/>
    </source>
</evidence>
<dbReference type="PANTHER" id="PTHR11003:SF352">
    <property type="entry name" value="BCDNA.GH04802-RELATED"/>
    <property type="match status" value="1"/>
</dbReference>
<evidence type="ECO:0000313" key="15">
    <source>
        <dbReference type="EMBL" id="KAK4887162.1"/>
    </source>
</evidence>
<evidence type="ECO:0000256" key="13">
    <source>
        <dbReference type="SAM" id="Phobius"/>
    </source>
</evidence>
<dbReference type="Proteomes" id="UP001353858">
    <property type="component" value="Unassembled WGS sequence"/>
</dbReference>
<keyword evidence="4" id="KW-0633">Potassium transport</keyword>
<evidence type="ECO:0000256" key="9">
    <source>
        <dbReference type="ARBA" id="ARBA00023065"/>
    </source>
</evidence>
<evidence type="ECO:0000256" key="1">
    <source>
        <dbReference type="ARBA" id="ARBA00004141"/>
    </source>
</evidence>
<comment type="caution">
    <text evidence="15">The sequence shown here is derived from an EMBL/GenBank/DDBJ whole genome shotgun (WGS) entry which is preliminary data.</text>
</comment>